<evidence type="ECO:0000259" key="1">
    <source>
        <dbReference type="PROSITE" id="PS50404"/>
    </source>
</evidence>
<sequence>MILFYYPGACSIANHIALIEVGMPHKLISINHEKKTEDGRDFLAINPKGYIPALETDEGAVLTENAVILHYIAEKSGRLLPQGGISKWRALEALAFMNSEIHGSYAPFFRNFPEPEKVRAREKLAKAFSILSDQMGSKTFLISDELTIADCYLFWVLMVSGRSGVDLPENLKSGYERLRGLPSVSRALSEEGLLRGNS</sequence>
<dbReference type="PANTHER" id="PTHR44051">
    <property type="entry name" value="GLUTATHIONE S-TRANSFERASE-RELATED"/>
    <property type="match status" value="1"/>
</dbReference>
<dbReference type="OrthoDB" id="7583243at2"/>
<comment type="caution">
    <text evidence="3">The sequence shown here is derived from an EMBL/GenBank/DDBJ whole genome shotgun (WGS) entry which is preliminary data.</text>
</comment>
<feature type="domain" description="GST N-terminal" evidence="1">
    <location>
        <begin position="1"/>
        <end position="80"/>
    </location>
</feature>
<dbReference type="RefSeq" id="WP_062762006.1">
    <property type="nucleotide sequence ID" value="NZ_CP121045.1"/>
</dbReference>
<proteinExistence type="predicted"/>
<dbReference type="EMBL" id="LPZR01000050">
    <property type="protein sequence ID" value="KYO56109.1"/>
    <property type="molecule type" value="Genomic_DNA"/>
</dbReference>
<dbReference type="Gene3D" id="3.40.30.10">
    <property type="entry name" value="Glutaredoxin"/>
    <property type="match status" value="1"/>
</dbReference>
<dbReference type="GeneID" id="97243470"/>
<dbReference type="AlphaFoldDB" id="A0A162LP34"/>
<keyword evidence="3" id="KW-0808">Transferase</keyword>
<dbReference type="SUPFAM" id="SSF52833">
    <property type="entry name" value="Thioredoxin-like"/>
    <property type="match status" value="1"/>
</dbReference>
<dbReference type="PANTHER" id="PTHR44051:SF8">
    <property type="entry name" value="GLUTATHIONE S-TRANSFERASE GSTA"/>
    <property type="match status" value="1"/>
</dbReference>
<accession>A0A162LP34</accession>
<dbReference type="InterPro" id="IPR010987">
    <property type="entry name" value="Glutathione-S-Trfase_C-like"/>
</dbReference>
<feature type="domain" description="GST C-terminal" evidence="2">
    <location>
        <begin position="83"/>
        <end position="198"/>
    </location>
</feature>
<dbReference type="PROSITE" id="PS50404">
    <property type="entry name" value="GST_NTER"/>
    <property type="match status" value="1"/>
</dbReference>
<evidence type="ECO:0000313" key="4">
    <source>
        <dbReference type="Proteomes" id="UP000075787"/>
    </source>
</evidence>
<gene>
    <name evidence="3" type="ORF">AUP44_22515</name>
</gene>
<dbReference type="GO" id="GO:0016740">
    <property type="term" value="F:transferase activity"/>
    <property type="evidence" value="ECO:0007669"/>
    <property type="project" value="UniProtKB-KW"/>
</dbReference>
<evidence type="ECO:0000313" key="3">
    <source>
        <dbReference type="EMBL" id="KYO56109.1"/>
    </source>
</evidence>
<dbReference type="SFLD" id="SFLDG00358">
    <property type="entry name" value="Main_(cytGST)"/>
    <property type="match status" value="1"/>
</dbReference>
<dbReference type="PROSITE" id="PS50405">
    <property type="entry name" value="GST_CTER"/>
    <property type="match status" value="1"/>
</dbReference>
<protein>
    <submittedName>
        <fullName evidence="3">Glutathione S-transferase</fullName>
    </submittedName>
</protein>
<evidence type="ECO:0000259" key="2">
    <source>
        <dbReference type="PROSITE" id="PS50405"/>
    </source>
</evidence>
<dbReference type="Gene3D" id="1.20.1050.10">
    <property type="match status" value="1"/>
</dbReference>
<dbReference type="Pfam" id="PF13409">
    <property type="entry name" value="GST_N_2"/>
    <property type="match status" value="1"/>
</dbReference>
<dbReference type="InterPro" id="IPR036249">
    <property type="entry name" value="Thioredoxin-like_sf"/>
</dbReference>
<reference evidence="3 4" key="1">
    <citation type="submission" date="2015-12" db="EMBL/GenBank/DDBJ databases">
        <title>Genome sequence of Tistrella mobilis MCCC 1A02139.</title>
        <authorList>
            <person name="Lu L."/>
            <person name="Lai Q."/>
            <person name="Shao Z."/>
            <person name="Qian P."/>
        </authorList>
    </citation>
    <scope>NUCLEOTIDE SEQUENCE [LARGE SCALE GENOMIC DNA]</scope>
    <source>
        <strain evidence="3 4">MCCC 1A02139</strain>
    </source>
</reference>
<dbReference type="Proteomes" id="UP000075787">
    <property type="component" value="Unassembled WGS sequence"/>
</dbReference>
<dbReference type="Pfam" id="PF00043">
    <property type="entry name" value="GST_C"/>
    <property type="match status" value="1"/>
</dbReference>
<dbReference type="InterPro" id="IPR004046">
    <property type="entry name" value="GST_C"/>
</dbReference>
<dbReference type="CDD" id="cd03057">
    <property type="entry name" value="GST_N_Beta"/>
    <property type="match status" value="1"/>
</dbReference>
<dbReference type="SUPFAM" id="SSF47616">
    <property type="entry name" value="GST C-terminal domain-like"/>
    <property type="match status" value="1"/>
</dbReference>
<dbReference type="InterPro" id="IPR040079">
    <property type="entry name" value="Glutathione_S-Trfase"/>
</dbReference>
<dbReference type="InterPro" id="IPR036282">
    <property type="entry name" value="Glutathione-S-Trfase_C_sf"/>
</dbReference>
<dbReference type="InterPro" id="IPR004045">
    <property type="entry name" value="Glutathione_S-Trfase_N"/>
</dbReference>
<name>A0A162LP34_9PROT</name>
<dbReference type="SFLD" id="SFLDS00019">
    <property type="entry name" value="Glutathione_Transferase_(cytos"/>
    <property type="match status" value="1"/>
</dbReference>
<organism evidence="3 4">
    <name type="scientific">Tistrella mobilis</name>
    <dbReference type="NCBI Taxonomy" id="171437"/>
    <lineage>
        <taxon>Bacteria</taxon>
        <taxon>Pseudomonadati</taxon>
        <taxon>Pseudomonadota</taxon>
        <taxon>Alphaproteobacteria</taxon>
        <taxon>Geminicoccales</taxon>
        <taxon>Geminicoccaceae</taxon>
        <taxon>Tistrella</taxon>
    </lineage>
</organism>